<dbReference type="Gene3D" id="3.30.2310.20">
    <property type="entry name" value="RelE-like"/>
    <property type="match status" value="1"/>
</dbReference>
<dbReference type="SUPFAM" id="SSF143011">
    <property type="entry name" value="RelE-like"/>
    <property type="match status" value="1"/>
</dbReference>
<reference evidence="2 3" key="1">
    <citation type="submission" date="2018-08" db="EMBL/GenBank/DDBJ databases">
        <title>A genome reference for cultivated species of the human gut microbiota.</title>
        <authorList>
            <person name="Zou Y."/>
            <person name="Xue W."/>
            <person name="Luo G."/>
        </authorList>
    </citation>
    <scope>NUCLEOTIDE SEQUENCE [LARGE SCALE GENOMIC DNA]</scope>
    <source>
        <strain evidence="2 3">AF19-21</strain>
    </source>
</reference>
<dbReference type="EMBL" id="QVIA01000010">
    <property type="protein sequence ID" value="RGC32131.1"/>
    <property type="molecule type" value="Genomic_DNA"/>
</dbReference>
<evidence type="ECO:0000256" key="1">
    <source>
        <dbReference type="ARBA" id="ARBA00050056"/>
    </source>
</evidence>
<dbReference type="Pfam" id="PF06769">
    <property type="entry name" value="YoeB_toxin"/>
    <property type="match status" value="1"/>
</dbReference>
<protein>
    <recommendedName>
        <fullName evidence="1">Endoribonuclease YoeB</fullName>
    </recommendedName>
</protein>
<accession>A0A3E2WXL5</accession>
<dbReference type="Proteomes" id="UP000261111">
    <property type="component" value="Unassembled WGS sequence"/>
</dbReference>
<organism evidence="2 3">
    <name type="scientific">Hungatella hathewayi</name>
    <dbReference type="NCBI Taxonomy" id="154046"/>
    <lineage>
        <taxon>Bacteria</taxon>
        <taxon>Bacillati</taxon>
        <taxon>Bacillota</taxon>
        <taxon>Clostridia</taxon>
        <taxon>Lachnospirales</taxon>
        <taxon>Lachnospiraceae</taxon>
        <taxon>Hungatella</taxon>
    </lineage>
</organism>
<dbReference type="InterPro" id="IPR035093">
    <property type="entry name" value="RelE/ParE_toxin_dom_sf"/>
</dbReference>
<comment type="caution">
    <text evidence="2">The sequence shown here is derived from an EMBL/GenBank/DDBJ whole genome shotgun (WGS) entry which is preliminary data.</text>
</comment>
<dbReference type="AlphaFoldDB" id="A0A3E2WXL5"/>
<sequence length="167" mass="19190">MRIRKKGRCIRGNLENAGLRRSIFMATRCWLRYYNEGIGKPETLTVNLTGFRSRRINDKDRLIYKIDEENVYILACSNHYADKDSAILKQEMNLPGILQWKNQRLYSLFAGSHSSCLNFIITFMKPVGKRFPKGFGQKFYKLPDGDGCNDRSFTYDDSVAGKGVQAA</sequence>
<name>A0A3E2WXL5_9FIRM</name>
<gene>
    <name evidence="2" type="ORF">DWX41_10970</name>
</gene>
<evidence type="ECO:0000313" key="3">
    <source>
        <dbReference type="Proteomes" id="UP000261111"/>
    </source>
</evidence>
<dbReference type="GO" id="GO:0004519">
    <property type="term" value="F:endonuclease activity"/>
    <property type="evidence" value="ECO:0007669"/>
    <property type="project" value="InterPro"/>
</dbReference>
<evidence type="ECO:0000313" key="2">
    <source>
        <dbReference type="EMBL" id="RGC32131.1"/>
    </source>
</evidence>
<dbReference type="InterPro" id="IPR009614">
    <property type="entry name" value="YoeB_toxin"/>
</dbReference>
<dbReference type="GO" id="GO:0006401">
    <property type="term" value="P:RNA catabolic process"/>
    <property type="evidence" value="ECO:0007669"/>
    <property type="project" value="InterPro"/>
</dbReference>
<proteinExistence type="predicted"/>